<dbReference type="EMBL" id="CAXAMN010009147">
    <property type="protein sequence ID" value="CAK9027791.1"/>
    <property type="molecule type" value="Genomic_DNA"/>
</dbReference>
<protein>
    <submittedName>
        <fullName evidence="1">Uncharacterized protein</fullName>
    </submittedName>
</protein>
<evidence type="ECO:0000313" key="1">
    <source>
        <dbReference type="EMBL" id="CAK9027791.1"/>
    </source>
</evidence>
<evidence type="ECO:0000313" key="2">
    <source>
        <dbReference type="Proteomes" id="UP001642484"/>
    </source>
</evidence>
<accession>A0ABP0KLS7</accession>
<reference evidence="1 2" key="1">
    <citation type="submission" date="2024-02" db="EMBL/GenBank/DDBJ databases">
        <authorList>
            <person name="Chen Y."/>
            <person name="Shah S."/>
            <person name="Dougan E. K."/>
            <person name="Thang M."/>
            <person name="Chan C."/>
        </authorList>
    </citation>
    <scope>NUCLEOTIDE SEQUENCE [LARGE SCALE GENOMIC DNA]</scope>
</reference>
<sequence>MDIRIDEIMRLREEKKKEKRADDLAKSMLKNAGIDHNKVFQKAHSGYNAPGHWTEFKKALVGEAELSCRICHDLMLKHSLEICKIDEHCHDSVESTKLALVPESRDLLPVAQQDDPQALQQKMAKNPIKRLEEDGQMCVGVDITSDQGSKTELGCMRERARKGMAGACKRCFQMCNREKLVRHLKQWCMRLDYVKLMQFAQSSNKEQQEDFAAEMERRWKVDGNSLAQMTFSDLLFLAKNQFQNIGVKYQSLGLRAYIDRNLSYLTKSSRASIPPEVKPKLQAYLDALSQGKLRSQARSKIDYLDPQLPHFFAARGEQLDQAVAAAIKLLDTAQSSSYMIVRDEVVYAKQWQLVYDLVEEGKPTCVGGMAPDHCLIPPREDDTFPTVKAEHLASVRVSTCLKPLHTRGQLFQIQQVPRHRLTNQDEEFAEVATILDRCAQQNFGVPSTAVAFDGHLSFERLNATLLGLTKDSVGESSHAFFQKCTAYIRHKTFNLFGYFFSWSALVNGGLPESSAFGKDVHADREAARCFNPQYLRSYNAWDSVGARLFQFVFNLVFASWTASSGYTTEQLIQNALSAYYMLLAAGWYAYSNHGNNWYMHFLPRRTFKNLVSLG</sequence>
<gene>
    <name evidence="1" type="ORF">CCMP2556_LOCUS16878</name>
</gene>
<dbReference type="Proteomes" id="UP001642484">
    <property type="component" value="Unassembled WGS sequence"/>
</dbReference>
<proteinExistence type="predicted"/>
<keyword evidence="2" id="KW-1185">Reference proteome</keyword>
<organism evidence="1 2">
    <name type="scientific">Durusdinium trenchii</name>
    <dbReference type="NCBI Taxonomy" id="1381693"/>
    <lineage>
        <taxon>Eukaryota</taxon>
        <taxon>Sar</taxon>
        <taxon>Alveolata</taxon>
        <taxon>Dinophyceae</taxon>
        <taxon>Suessiales</taxon>
        <taxon>Symbiodiniaceae</taxon>
        <taxon>Durusdinium</taxon>
    </lineage>
</organism>
<name>A0ABP0KLS7_9DINO</name>
<comment type="caution">
    <text evidence="1">The sequence shown here is derived from an EMBL/GenBank/DDBJ whole genome shotgun (WGS) entry which is preliminary data.</text>
</comment>